<dbReference type="AlphaFoldDB" id="A0AAQ4FH93"/>
<evidence type="ECO:0008006" key="4">
    <source>
        <dbReference type="Google" id="ProtNLM"/>
    </source>
</evidence>
<dbReference type="PROSITE" id="PS51257">
    <property type="entry name" value="PROKAR_LIPOPROTEIN"/>
    <property type="match status" value="1"/>
</dbReference>
<organism evidence="2 3">
    <name type="scientific">Amblyomma americanum</name>
    <name type="common">Lone star tick</name>
    <dbReference type="NCBI Taxonomy" id="6943"/>
    <lineage>
        <taxon>Eukaryota</taxon>
        <taxon>Metazoa</taxon>
        <taxon>Ecdysozoa</taxon>
        <taxon>Arthropoda</taxon>
        <taxon>Chelicerata</taxon>
        <taxon>Arachnida</taxon>
        <taxon>Acari</taxon>
        <taxon>Parasitiformes</taxon>
        <taxon>Ixodida</taxon>
        <taxon>Ixodoidea</taxon>
        <taxon>Ixodidae</taxon>
        <taxon>Amblyomminae</taxon>
        <taxon>Amblyomma</taxon>
    </lineage>
</organism>
<proteinExistence type="predicted"/>
<sequence length="66" mass="7497">MKSVYCFLVVFTMLSCTFAEATLPNCGRITTRSFDNTSQVDNLCKVHDLEHRNDVDSTWKLVVSAH</sequence>
<accession>A0AAQ4FH93</accession>
<evidence type="ECO:0000256" key="1">
    <source>
        <dbReference type="SAM" id="SignalP"/>
    </source>
</evidence>
<name>A0AAQ4FH93_AMBAM</name>
<feature type="signal peptide" evidence="1">
    <location>
        <begin position="1"/>
        <end position="19"/>
    </location>
</feature>
<comment type="caution">
    <text evidence="2">The sequence shown here is derived from an EMBL/GenBank/DDBJ whole genome shotgun (WGS) entry which is preliminary data.</text>
</comment>
<reference evidence="2 3" key="1">
    <citation type="journal article" date="2023" name="Arcadia Sci">
        <title>De novo assembly of a long-read Amblyomma americanum tick genome.</title>
        <authorList>
            <person name="Chou S."/>
            <person name="Poskanzer K.E."/>
            <person name="Rollins M."/>
            <person name="Thuy-Boun P.S."/>
        </authorList>
    </citation>
    <scope>NUCLEOTIDE SEQUENCE [LARGE SCALE GENOMIC DNA]</scope>
    <source>
        <strain evidence="2">F_SG_1</strain>
        <tissue evidence="2">Salivary glands</tissue>
    </source>
</reference>
<keyword evidence="3" id="KW-1185">Reference proteome</keyword>
<keyword evidence="1" id="KW-0732">Signal</keyword>
<protein>
    <recommendedName>
        <fullName evidence="4">Secreted protein</fullName>
    </recommendedName>
</protein>
<evidence type="ECO:0000313" key="2">
    <source>
        <dbReference type="EMBL" id="KAK8786153.1"/>
    </source>
</evidence>
<dbReference type="EMBL" id="JARKHS020002945">
    <property type="protein sequence ID" value="KAK8786153.1"/>
    <property type="molecule type" value="Genomic_DNA"/>
</dbReference>
<gene>
    <name evidence="2" type="ORF">V5799_007483</name>
</gene>
<feature type="chain" id="PRO_5042970406" description="Secreted protein" evidence="1">
    <location>
        <begin position="20"/>
        <end position="66"/>
    </location>
</feature>
<dbReference type="Proteomes" id="UP001321473">
    <property type="component" value="Unassembled WGS sequence"/>
</dbReference>
<evidence type="ECO:0000313" key="3">
    <source>
        <dbReference type="Proteomes" id="UP001321473"/>
    </source>
</evidence>